<reference evidence="3 4" key="1">
    <citation type="journal article" date="2023" name="G3 (Bethesda)">
        <title>A chromosome-length genome assembly and annotation of blackberry (Rubus argutus, cv. 'Hillquist').</title>
        <authorList>
            <person name="Bruna T."/>
            <person name="Aryal R."/>
            <person name="Dudchenko O."/>
            <person name="Sargent D.J."/>
            <person name="Mead D."/>
            <person name="Buti M."/>
            <person name="Cavallini A."/>
            <person name="Hytonen T."/>
            <person name="Andres J."/>
            <person name="Pham M."/>
            <person name="Weisz D."/>
            <person name="Mascagni F."/>
            <person name="Usai G."/>
            <person name="Natali L."/>
            <person name="Bassil N."/>
            <person name="Fernandez G.E."/>
            <person name="Lomsadze A."/>
            <person name="Armour M."/>
            <person name="Olukolu B."/>
            <person name="Poorten T."/>
            <person name="Britton C."/>
            <person name="Davik J."/>
            <person name="Ashrafi H."/>
            <person name="Aiden E.L."/>
            <person name="Borodovsky M."/>
            <person name="Worthington M."/>
        </authorList>
    </citation>
    <scope>NUCLEOTIDE SEQUENCE [LARGE SCALE GENOMIC DNA]</scope>
    <source>
        <strain evidence="3">PI 553951</strain>
    </source>
</reference>
<dbReference type="PANTHER" id="PTHR46087:SF1">
    <property type="entry name" value="ARM REPEAT SUPERFAMILY PROTEIN"/>
    <property type="match status" value="1"/>
</dbReference>
<dbReference type="PANTHER" id="PTHR46087">
    <property type="entry name" value="PUTATIVE, EXPRESSED-RELATED"/>
    <property type="match status" value="1"/>
</dbReference>
<dbReference type="AlphaFoldDB" id="A0AAW1X7M3"/>
<accession>A0AAW1X7M3</accession>
<dbReference type="InterPro" id="IPR055296">
    <property type="entry name" value="SRL2-like"/>
</dbReference>
<evidence type="ECO:0000313" key="3">
    <source>
        <dbReference type="EMBL" id="KAK9932301.1"/>
    </source>
</evidence>
<proteinExistence type="predicted"/>
<keyword evidence="4" id="KW-1185">Reference proteome</keyword>
<organism evidence="3 4">
    <name type="scientific">Rubus argutus</name>
    <name type="common">Southern blackberry</name>
    <dbReference type="NCBI Taxonomy" id="59490"/>
    <lineage>
        <taxon>Eukaryota</taxon>
        <taxon>Viridiplantae</taxon>
        <taxon>Streptophyta</taxon>
        <taxon>Embryophyta</taxon>
        <taxon>Tracheophyta</taxon>
        <taxon>Spermatophyta</taxon>
        <taxon>Magnoliopsida</taxon>
        <taxon>eudicotyledons</taxon>
        <taxon>Gunneridae</taxon>
        <taxon>Pentapetalae</taxon>
        <taxon>rosids</taxon>
        <taxon>fabids</taxon>
        <taxon>Rosales</taxon>
        <taxon>Rosaceae</taxon>
        <taxon>Rosoideae</taxon>
        <taxon>Rosoideae incertae sedis</taxon>
        <taxon>Rubus</taxon>
    </lineage>
</organism>
<dbReference type="Proteomes" id="UP001457282">
    <property type="component" value="Unassembled WGS sequence"/>
</dbReference>
<protein>
    <submittedName>
        <fullName evidence="3">Uncharacterized protein</fullName>
    </submittedName>
</protein>
<dbReference type="EMBL" id="JBEDUW010000004">
    <property type="protein sequence ID" value="KAK9932301.1"/>
    <property type="molecule type" value="Genomic_DNA"/>
</dbReference>
<keyword evidence="2" id="KW-0472">Membrane</keyword>
<evidence type="ECO:0000313" key="4">
    <source>
        <dbReference type="Proteomes" id="UP001457282"/>
    </source>
</evidence>
<feature type="compositionally biased region" description="Basic and acidic residues" evidence="1">
    <location>
        <begin position="214"/>
        <end position="234"/>
    </location>
</feature>
<keyword evidence="2" id="KW-1133">Transmembrane helix</keyword>
<feature type="transmembrane region" description="Helical" evidence="2">
    <location>
        <begin position="101"/>
        <end position="119"/>
    </location>
</feature>
<sequence length="269" mass="30534">MGVMSRRVVPACGNLCFFCPSLRARSRQPVKRYKKLLAEIFPRNQDAEPNDRKIGKLCEYATKNPLRIPKITDHLEQKCYKDCEMNTLDLLKSYCAFIGSYYLHATIASSLLGIVRILLEQTRHDEMRILGCNTLVDFINSQIDGTHMFNLEGLIPKLCELAQEVGDDESALRLRSAGLQSLAFMVWFMGEHSHISMDFDNIISVTMENYTDIHTKPGTAKEDGQYSESQDHQKVPSLPNLKNPDLDPTIDTNKSPLLLVKVTSRGIRR</sequence>
<feature type="region of interest" description="Disordered" evidence="1">
    <location>
        <begin position="214"/>
        <end position="252"/>
    </location>
</feature>
<name>A0AAW1X7M3_RUBAR</name>
<gene>
    <name evidence="3" type="ORF">M0R45_019544</name>
</gene>
<evidence type="ECO:0000256" key="1">
    <source>
        <dbReference type="SAM" id="MobiDB-lite"/>
    </source>
</evidence>
<evidence type="ECO:0000256" key="2">
    <source>
        <dbReference type="SAM" id="Phobius"/>
    </source>
</evidence>
<comment type="caution">
    <text evidence="3">The sequence shown here is derived from an EMBL/GenBank/DDBJ whole genome shotgun (WGS) entry which is preliminary data.</text>
</comment>
<keyword evidence="2" id="KW-0812">Transmembrane</keyword>